<dbReference type="Pfam" id="PF00400">
    <property type="entry name" value="WD40"/>
    <property type="match status" value="7"/>
</dbReference>
<feature type="region of interest" description="Disordered" evidence="5">
    <location>
        <begin position="72"/>
        <end position="134"/>
    </location>
</feature>
<feature type="repeat" description="WD" evidence="4">
    <location>
        <begin position="753"/>
        <end position="776"/>
    </location>
</feature>
<dbReference type="PROSITE" id="PS50294">
    <property type="entry name" value="WD_REPEATS_REGION"/>
    <property type="match status" value="4"/>
</dbReference>
<feature type="repeat" description="WD" evidence="4">
    <location>
        <begin position="471"/>
        <end position="510"/>
    </location>
</feature>
<dbReference type="InterPro" id="IPR011047">
    <property type="entry name" value="Quinoprotein_ADH-like_sf"/>
</dbReference>
<accession>A0A9P6W644</accession>
<name>A0A9P6W644_RHOMI</name>
<evidence type="ECO:0000259" key="6">
    <source>
        <dbReference type="PROSITE" id="PS50181"/>
    </source>
</evidence>
<dbReference type="SMART" id="SM00320">
    <property type="entry name" value="WD40"/>
    <property type="match status" value="7"/>
</dbReference>
<dbReference type="PANTHER" id="PTHR19872">
    <property type="entry name" value="UBIQUITIN LIGASE SPECIFICITY FACTOR/HREP PROTEIN"/>
    <property type="match status" value="1"/>
</dbReference>
<feature type="repeat" description="WD" evidence="4">
    <location>
        <begin position="817"/>
        <end position="853"/>
    </location>
</feature>
<evidence type="ECO:0000256" key="2">
    <source>
        <dbReference type="ARBA" id="ARBA00022737"/>
    </source>
</evidence>
<comment type="caution">
    <text evidence="7">The sequence shown here is derived from an EMBL/GenBank/DDBJ whole genome shotgun (WGS) entry which is preliminary data.</text>
</comment>
<dbReference type="SUPFAM" id="SSF81383">
    <property type="entry name" value="F-box domain"/>
    <property type="match status" value="1"/>
</dbReference>
<dbReference type="SMART" id="SM00256">
    <property type="entry name" value="FBOX"/>
    <property type="match status" value="1"/>
</dbReference>
<organism evidence="7 8">
    <name type="scientific">Rhodotorula mucilaginosa</name>
    <name type="common">Yeast</name>
    <name type="synonym">Rhodotorula rubra</name>
    <dbReference type="NCBI Taxonomy" id="5537"/>
    <lineage>
        <taxon>Eukaryota</taxon>
        <taxon>Fungi</taxon>
        <taxon>Dikarya</taxon>
        <taxon>Basidiomycota</taxon>
        <taxon>Pucciniomycotina</taxon>
        <taxon>Microbotryomycetes</taxon>
        <taxon>Sporidiobolales</taxon>
        <taxon>Sporidiobolaceae</taxon>
        <taxon>Rhodotorula</taxon>
    </lineage>
</organism>
<evidence type="ECO:0000313" key="7">
    <source>
        <dbReference type="EMBL" id="KAG0665154.1"/>
    </source>
</evidence>
<feature type="compositionally biased region" description="Basic and acidic residues" evidence="5">
    <location>
        <begin position="298"/>
        <end position="307"/>
    </location>
</feature>
<keyword evidence="2" id="KW-0677">Repeat</keyword>
<protein>
    <recommendedName>
        <fullName evidence="6">F-box domain-containing protein</fullName>
    </recommendedName>
</protein>
<dbReference type="InterPro" id="IPR051075">
    <property type="entry name" value="SCF_subunit_WD-repeat"/>
</dbReference>
<dbReference type="InterPro" id="IPR001680">
    <property type="entry name" value="WD40_rpt"/>
</dbReference>
<feature type="compositionally biased region" description="Low complexity" evidence="5">
    <location>
        <begin position="364"/>
        <end position="388"/>
    </location>
</feature>
<dbReference type="PANTHER" id="PTHR19872:SF9">
    <property type="entry name" value="UBIQUITIN-BINDING SDF UBIQUITIN LIGASE COMPLEX SUBUNIT"/>
    <property type="match status" value="1"/>
</dbReference>
<evidence type="ECO:0000313" key="8">
    <source>
        <dbReference type="Proteomes" id="UP000777482"/>
    </source>
</evidence>
<dbReference type="InterPro" id="IPR019775">
    <property type="entry name" value="WD40_repeat_CS"/>
</dbReference>
<dbReference type="OrthoDB" id="5580488at2759"/>
<dbReference type="EMBL" id="PUHQ01000010">
    <property type="protein sequence ID" value="KAG0665154.1"/>
    <property type="molecule type" value="Genomic_DNA"/>
</dbReference>
<dbReference type="AlphaFoldDB" id="A0A9P6W644"/>
<dbReference type="InterPro" id="IPR001810">
    <property type="entry name" value="F-box_dom"/>
</dbReference>
<dbReference type="CDD" id="cd22147">
    <property type="entry name" value="F-box_SpPof1-like"/>
    <property type="match status" value="1"/>
</dbReference>
<feature type="region of interest" description="Disordered" evidence="5">
    <location>
        <begin position="288"/>
        <end position="307"/>
    </location>
</feature>
<dbReference type="Pfam" id="PF12937">
    <property type="entry name" value="F-box-like"/>
    <property type="match status" value="1"/>
</dbReference>
<feature type="region of interest" description="Disordered" evidence="5">
    <location>
        <begin position="1"/>
        <end position="55"/>
    </location>
</feature>
<feature type="region of interest" description="Disordered" evidence="5">
    <location>
        <begin position="324"/>
        <end position="398"/>
    </location>
</feature>
<dbReference type="PROSITE" id="PS00678">
    <property type="entry name" value="WD_REPEATS_1"/>
    <property type="match status" value="3"/>
</dbReference>
<gene>
    <name evidence="7" type="ORF">C6P46_000251</name>
</gene>
<sequence length="853" mass="92475">MSSHTPAAPFSFVPRSPPRDVDLGPIPSPLPAHLTSSSQHARSPSQSRVSPSLASPDAAVLTASLSQLSQHLGPKSLLPGNGATGGPHDDAMQGIILRNNSPDPEHDGDNQTGMDVEDELRRGPPTSDTPGGDCKNVCVRHARMANGATNLMLQKSIENLGSHEQQAVNTIWSLFSSAPAKRRLLILRGLLTIACPSQLSFLQEALALEMRIDPVEVLPREVTLKVFGYLDAISLGRAAQVSRAWKGMADDDLLWRTMCEQHIERKCEKCGWGLPLLGERRRKARLAMNALPSSRAGETSRGRDSDVRRMLEDTVTSALQAHAEHAQLHHERSPYPHDAPSSSMNVDTSSASASDSHRHKRSKTSSPTPSRPQSPSGPRARQALRAPPEAAPTPPLTRPWKHVYCERLAIERNWRRGTCSATVLSGHTDSITCLQVAEDLPHPSFPVLMTGSWDRSVRIWNLETGKEVGILRGHTRGVRALQFDALKLVTGSMDSTLKIWNWRTGECMRTLRGHRDAVICLTYDKQLLVSGSGDSTIRVWDFGTGEVYSLRGHSEWVNSVALWDSKSDGCEPASSSAGGTPLAGVDTVGAPISNPELAKQSAMGKYLFSASDDATIRVWDLYTRSCVRVLSGHVAQVQSLKIYIVGPNEAGQQAQTAFPDSLLEPPSHTPAEEREEEERHLRAANATARPDCTANQRLPQVPAPGVPIFASPSTGSSTSSSSSNLVGGVAGAGQPASTSRENDFEFPHDKKPMVVSASLDNTVRVWNVEKAQCVRQQFGHLEGVWSVDVDKLRIVSGSHDRTIKIWDRDSGKNLHTMVGHKAAVTSVLLTDQSVISGSDDGEVRVWAFAPKAS</sequence>
<dbReference type="InterPro" id="IPR036047">
    <property type="entry name" value="F-box-like_dom_sf"/>
</dbReference>
<dbReference type="SUPFAM" id="SSF50998">
    <property type="entry name" value="Quinoprotein alcohol dehydrogenase-like"/>
    <property type="match status" value="1"/>
</dbReference>
<feature type="repeat" description="WD" evidence="4">
    <location>
        <begin position="511"/>
        <end position="550"/>
    </location>
</feature>
<feature type="compositionally biased region" description="Low complexity" evidence="5">
    <location>
        <begin position="711"/>
        <end position="723"/>
    </location>
</feature>
<feature type="compositionally biased region" description="Basic and acidic residues" evidence="5">
    <location>
        <begin position="324"/>
        <end position="335"/>
    </location>
</feature>
<feature type="region of interest" description="Disordered" evidence="5">
    <location>
        <begin position="659"/>
        <end position="747"/>
    </location>
</feature>
<dbReference type="Proteomes" id="UP000777482">
    <property type="component" value="Unassembled WGS sequence"/>
</dbReference>
<evidence type="ECO:0000256" key="3">
    <source>
        <dbReference type="ARBA" id="ARBA00022786"/>
    </source>
</evidence>
<feature type="domain" description="F-box" evidence="6">
    <location>
        <begin position="212"/>
        <end position="258"/>
    </location>
</feature>
<dbReference type="Gene3D" id="2.130.10.10">
    <property type="entry name" value="YVTN repeat-like/Quinoprotein amine dehydrogenase"/>
    <property type="match status" value="3"/>
</dbReference>
<proteinExistence type="predicted"/>
<evidence type="ECO:0000256" key="5">
    <source>
        <dbReference type="SAM" id="MobiDB-lite"/>
    </source>
</evidence>
<reference evidence="7 8" key="1">
    <citation type="submission" date="2020-11" db="EMBL/GenBank/DDBJ databases">
        <title>Kefir isolates.</title>
        <authorList>
            <person name="Marcisauskas S."/>
            <person name="Kim Y."/>
            <person name="Blasche S."/>
        </authorList>
    </citation>
    <scope>NUCLEOTIDE SEQUENCE [LARGE SCALE GENOMIC DNA]</scope>
    <source>
        <strain evidence="7 8">KR</strain>
    </source>
</reference>
<feature type="compositionally biased region" description="Low complexity" evidence="5">
    <location>
        <begin position="36"/>
        <end position="48"/>
    </location>
</feature>
<dbReference type="PROSITE" id="PS50082">
    <property type="entry name" value="WD_REPEATS_2"/>
    <property type="match status" value="7"/>
</dbReference>
<dbReference type="CDD" id="cd00200">
    <property type="entry name" value="WD40"/>
    <property type="match status" value="1"/>
</dbReference>
<feature type="repeat" description="WD" evidence="4">
    <location>
        <begin position="604"/>
        <end position="629"/>
    </location>
</feature>
<keyword evidence="8" id="KW-1185">Reference proteome</keyword>
<evidence type="ECO:0000256" key="4">
    <source>
        <dbReference type="PROSITE-ProRule" id="PRU00221"/>
    </source>
</evidence>
<dbReference type="Gene3D" id="1.20.1280.50">
    <property type="match status" value="1"/>
</dbReference>
<feature type="compositionally biased region" description="Polar residues" evidence="5">
    <location>
        <begin position="340"/>
        <end position="354"/>
    </location>
</feature>
<keyword evidence="1 4" id="KW-0853">WD repeat</keyword>
<evidence type="ECO:0000256" key="1">
    <source>
        <dbReference type="ARBA" id="ARBA00022574"/>
    </source>
</evidence>
<keyword evidence="3" id="KW-0833">Ubl conjugation pathway</keyword>
<feature type="repeat" description="WD" evidence="4">
    <location>
        <begin position="777"/>
        <end position="816"/>
    </location>
</feature>
<feature type="repeat" description="WD" evidence="4">
    <location>
        <begin position="424"/>
        <end position="470"/>
    </location>
</feature>
<dbReference type="PROSITE" id="PS50181">
    <property type="entry name" value="FBOX"/>
    <property type="match status" value="1"/>
</dbReference>
<dbReference type="InterPro" id="IPR020472">
    <property type="entry name" value="WD40_PAC1"/>
</dbReference>
<dbReference type="InterPro" id="IPR015943">
    <property type="entry name" value="WD40/YVTN_repeat-like_dom_sf"/>
</dbReference>
<dbReference type="PRINTS" id="PR00320">
    <property type="entry name" value="GPROTEINBRPT"/>
</dbReference>